<feature type="region of interest" description="Disordered" evidence="1">
    <location>
        <begin position="236"/>
        <end position="261"/>
    </location>
</feature>
<name>A0AAE2ZLG1_9HYPH</name>
<organism evidence="2 3">
    <name type="scientific">Flavimaribacter sediminis</name>
    <dbReference type="NCBI Taxonomy" id="2865987"/>
    <lineage>
        <taxon>Bacteria</taxon>
        <taxon>Pseudomonadati</taxon>
        <taxon>Pseudomonadota</taxon>
        <taxon>Alphaproteobacteria</taxon>
        <taxon>Hyphomicrobiales</taxon>
        <taxon>Rhizobiaceae</taxon>
        <taxon>Flavimaribacter</taxon>
    </lineage>
</organism>
<dbReference type="AlphaFoldDB" id="A0AAE2ZLG1"/>
<protein>
    <submittedName>
        <fullName evidence="2">Uncharacterized protein</fullName>
    </submittedName>
</protein>
<dbReference type="Proteomes" id="UP001196509">
    <property type="component" value="Unassembled WGS sequence"/>
</dbReference>
<feature type="compositionally biased region" description="Low complexity" evidence="1">
    <location>
        <begin position="359"/>
        <end position="384"/>
    </location>
</feature>
<dbReference type="RefSeq" id="WP_220229734.1">
    <property type="nucleotide sequence ID" value="NZ_JAICBX010000003.1"/>
</dbReference>
<sequence length="515" mass="56514">MIEFLLIFGFGFLVAILLTILVAPAIYGRIVKLTEDRMKATVPLNIAEVRGKADLARAAYASENARLASDLDRQVEISTRARIKADKLQADLALMAGGKQEAEQNIQTLSNEADRLRLEIHAKEEAINTLGREVQELDRIRRTGEREIAQMRNDLIAASTEIENLRIDLATSATETVNLNAEIASERDRRQRTEKELNALSDTLKELEAKLGKEQDEHNEARINLSAALSSLYNREEEVRQAEKESAKKSEDLGEARRQHESNLQQLLEYEAEVGRLTERYDGSQSSLQATKASLQELRETVSQLQEERDAQQRELEAGHRMIATLEKALAAEEARSGKLARRVTQMADEVETRNTTTSDAPAANALTADAAASDSSAESNQSANDRRNAAFGVIGRAQNFLTKAVKPGAMDNPMVANSNARSEAAEYAELQQQQAALADKLKSGDASADEDALREEMAAIAARVIALAGRREGEGSAILALLADEMKKAPEAADGSQRTSLADRARAELENRQV</sequence>
<gene>
    <name evidence="2" type="ORF">K1W69_17620</name>
</gene>
<evidence type="ECO:0000256" key="1">
    <source>
        <dbReference type="SAM" id="MobiDB-lite"/>
    </source>
</evidence>
<proteinExistence type="predicted"/>
<accession>A0AAE2ZLG1</accession>
<dbReference type="Gene3D" id="1.10.287.1490">
    <property type="match status" value="1"/>
</dbReference>
<evidence type="ECO:0000313" key="3">
    <source>
        <dbReference type="Proteomes" id="UP001196509"/>
    </source>
</evidence>
<evidence type="ECO:0000313" key="2">
    <source>
        <dbReference type="EMBL" id="MBW8639019.1"/>
    </source>
</evidence>
<feature type="region of interest" description="Disordered" evidence="1">
    <location>
        <begin position="334"/>
        <end position="385"/>
    </location>
</feature>
<dbReference type="EMBL" id="JAICBX010000003">
    <property type="protein sequence ID" value="MBW8639019.1"/>
    <property type="molecule type" value="Genomic_DNA"/>
</dbReference>
<keyword evidence="3" id="KW-1185">Reference proteome</keyword>
<reference evidence="2" key="1">
    <citation type="submission" date="2021-08" db="EMBL/GenBank/DDBJ databases">
        <title>Hoeflea bacterium WL0058 sp. nov., isolated from the sediment.</title>
        <authorList>
            <person name="Wang L."/>
            <person name="Zhang D."/>
        </authorList>
    </citation>
    <scope>NUCLEOTIDE SEQUENCE</scope>
    <source>
        <strain evidence="2">WL0058</strain>
    </source>
</reference>
<comment type="caution">
    <text evidence="2">The sequence shown here is derived from an EMBL/GenBank/DDBJ whole genome shotgun (WGS) entry which is preliminary data.</text>
</comment>
<dbReference type="SUPFAM" id="SSF57997">
    <property type="entry name" value="Tropomyosin"/>
    <property type="match status" value="1"/>
</dbReference>